<gene>
    <name evidence="3" type="ORF">LCGC14_1630280</name>
</gene>
<dbReference type="Gene3D" id="3.40.50.2300">
    <property type="match status" value="2"/>
</dbReference>
<keyword evidence="1" id="KW-0732">Signal</keyword>
<feature type="non-terminal residue" evidence="3">
    <location>
        <position position="1"/>
    </location>
</feature>
<evidence type="ECO:0000313" key="3">
    <source>
        <dbReference type="EMBL" id="KKM21954.1"/>
    </source>
</evidence>
<dbReference type="InterPro" id="IPR028081">
    <property type="entry name" value="Leu-bd"/>
</dbReference>
<sequence>LNKLINVDKVPLILGPLSSGTSLAAAPVSEKNKIVQISTLAGTPSLTNAGDFIFRIYPSSKVGAKYAVTKAIEIVEPKRVALLIPMNTVGKASADIYKEECEKKHIIISASETYHDGDNDFRTQLEKIKQAKADLILCSAYWGDGGNILKQMTEMNMQIPVFGEDGWNGPLSTIIKSDIIKKLYFADLYFSPNSDNQLMNKFIANYEGKYNKKATTYAATGYDAVYLAKQAIEQSSYDGIEIKKYLYNVNYTGATGHIVFDKNGDNVGVTFAIYQLDSLDNSIIISK</sequence>
<name>A0A0F9IPX8_9ZZZZ</name>
<dbReference type="InterPro" id="IPR051010">
    <property type="entry name" value="BCAA_transport"/>
</dbReference>
<dbReference type="PANTHER" id="PTHR30483">
    <property type="entry name" value="LEUCINE-SPECIFIC-BINDING PROTEIN"/>
    <property type="match status" value="1"/>
</dbReference>
<protein>
    <recommendedName>
        <fullName evidence="2">Leucine-binding protein domain-containing protein</fullName>
    </recommendedName>
</protein>
<accession>A0A0F9IPX8</accession>
<comment type="caution">
    <text evidence="3">The sequence shown here is derived from an EMBL/GenBank/DDBJ whole genome shotgun (WGS) entry which is preliminary data.</text>
</comment>
<dbReference type="AlphaFoldDB" id="A0A0F9IPX8"/>
<dbReference type="SUPFAM" id="SSF53822">
    <property type="entry name" value="Periplasmic binding protein-like I"/>
    <property type="match status" value="1"/>
</dbReference>
<dbReference type="Pfam" id="PF13458">
    <property type="entry name" value="Peripla_BP_6"/>
    <property type="match status" value="1"/>
</dbReference>
<dbReference type="InterPro" id="IPR028082">
    <property type="entry name" value="Peripla_BP_I"/>
</dbReference>
<dbReference type="PANTHER" id="PTHR30483:SF6">
    <property type="entry name" value="PERIPLASMIC BINDING PROTEIN OF ABC TRANSPORTER FOR NATURAL AMINO ACIDS"/>
    <property type="match status" value="1"/>
</dbReference>
<organism evidence="3">
    <name type="scientific">marine sediment metagenome</name>
    <dbReference type="NCBI Taxonomy" id="412755"/>
    <lineage>
        <taxon>unclassified sequences</taxon>
        <taxon>metagenomes</taxon>
        <taxon>ecological metagenomes</taxon>
    </lineage>
</organism>
<reference evidence="3" key="1">
    <citation type="journal article" date="2015" name="Nature">
        <title>Complex archaea that bridge the gap between prokaryotes and eukaryotes.</title>
        <authorList>
            <person name="Spang A."/>
            <person name="Saw J.H."/>
            <person name="Jorgensen S.L."/>
            <person name="Zaremba-Niedzwiedzka K."/>
            <person name="Martijn J."/>
            <person name="Lind A.E."/>
            <person name="van Eijk R."/>
            <person name="Schleper C."/>
            <person name="Guy L."/>
            <person name="Ettema T.J."/>
        </authorList>
    </citation>
    <scope>NUCLEOTIDE SEQUENCE</scope>
</reference>
<evidence type="ECO:0000256" key="1">
    <source>
        <dbReference type="ARBA" id="ARBA00022729"/>
    </source>
</evidence>
<feature type="domain" description="Leucine-binding protein" evidence="2">
    <location>
        <begin position="2"/>
        <end position="277"/>
    </location>
</feature>
<proteinExistence type="predicted"/>
<dbReference type="EMBL" id="LAZR01013438">
    <property type="protein sequence ID" value="KKM21954.1"/>
    <property type="molecule type" value="Genomic_DNA"/>
</dbReference>
<evidence type="ECO:0000259" key="2">
    <source>
        <dbReference type="Pfam" id="PF13458"/>
    </source>
</evidence>